<dbReference type="Pfam" id="PF00994">
    <property type="entry name" value="MoCF_biosynth"/>
    <property type="match status" value="1"/>
</dbReference>
<protein>
    <recommendedName>
        <fullName evidence="1">MoaB/Mog domain-containing protein</fullName>
    </recommendedName>
</protein>
<dbReference type="InterPro" id="IPR001453">
    <property type="entry name" value="MoaB/Mog_dom"/>
</dbReference>
<dbReference type="GO" id="GO:0006777">
    <property type="term" value="P:Mo-molybdopterin cofactor biosynthetic process"/>
    <property type="evidence" value="ECO:0007669"/>
    <property type="project" value="InterPro"/>
</dbReference>
<feature type="non-terminal residue" evidence="2">
    <location>
        <position position="1"/>
    </location>
</feature>
<proteinExistence type="predicted"/>
<dbReference type="AlphaFoldDB" id="X0WWD3"/>
<feature type="domain" description="MoaB/Mog" evidence="1">
    <location>
        <begin position="1"/>
        <end position="78"/>
    </location>
</feature>
<gene>
    <name evidence="2" type="ORF">S01H1_70621</name>
</gene>
<name>X0WWD3_9ZZZZ</name>
<dbReference type="PANTHER" id="PTHR43232">
    <property type="entry name" value="MOLYBDENUM COFACTOR BIOSYNTHESIS PROTEIN B"/>
    <property type="match status" value="1"/>
</dbReference>
<dbReference type="GO" id="GO:0005829">
    <property type="term" value="C:cytosol"/>
    <property type="evidence" value="ECO:0007669"/>
    <property type="project" value="TreeGrafter"/>
</dbReference>
<accession>X0WWD3</accession>
<comment type="caution">
    <text evidence="2">The sequence shown here is derived from an EMBL/GenBank/DDBJ whole genome shotgun (WGS) entry which is preliminary data.</text>
</comment>
<dbReference type="InterPro" id="IPR036425">
    <property type="entry name" value="MoaB/Mog-like_dom_sf"/>
</dbReference>
<dbReference type="EMBL" id="BARS01046972">
    <property type="protein sequence ID" value="GAG34975.1"/>
    <property type="molecule type" value="Genomic_DNA"/>
</dbReference>
<organism evidence="2">
    <name type="scientific">marine sediment metagenome</name>
    <dbReference type="NCBI Taxonomy" id="412755"/>
    <lineage>
        <taxon>unclassified sequences</taxon>
        <taxon>metagenomes</taxon>
        <taxon>ecological metagenomes</taxon>
    </lineage>
</organism>
<evidence type="ECO:0000313" key="2">
    <source>
        <dbReference type="EMBL" id="GAG34975.1"/>
    </source>
</evidence>
<dbReference type="InterPro" id="IPR012245">
    <property type="entry name" value="MoaB"/>
</dbReference>
<sequence length="85" mass="9178">GLSQRDQTFETVSGLLDKPLPGYGELFRMLSYEVIGPAAMLSRATGGLIGRTVLLTMPGSQAAVQLALEEIILPELGHLVREARR</sequence>
<evidence type="ECO:0000259" key="1">
    <source>
        <dbReference type="Pfam" id="PF00994"/>
    </source>
</evidence>
<dbReference type="PANTHER" id="PTHR43232:SF2">
    <property type="entry name" value="MOLYBDENUM COFACTOR BIOSYNTHESIS PROTEIN B"/>
    <property type="match status" value="1"/>
</dbReference>
<dbReference type="SUPFAM" id="SSF53218">
    <property type="entry name" value="Molybdenum cofactor biosynthesis proteins"/>
    <property type="match status" value="1"/>
</dbReference>
<dbReference type="Gene3D" id="3.40.980.10">
    <property type="entry name" value="MoaB/Mog-like domain"/>
    <property type="match status" value="1"/>
</dbReference>
<reference evidence="2" key="1">
    <citation type="journal article" date="2014" name="Front. Microbiol.">
        <title>High frequency of phylogenetically diverse reductive dehalogenase-homologous genes in deep subseafloor sedimentary metagenomes.</title>
        <authorList>
            <person name="Kawai M."/>
            <person name="Futagami T."/>
            <person name="Toyoda A."/>
            <person name="Takaki Y."/>
            <person name="Nishi S."/>
            <person name="Hori S."/>
            <person name="Arai W."/>
            <person name="Tsubouchi T."/>
            <person name="Morono Y."/>
            <person name="Uchiyama I."/>
            <person name="Ito T."/>
            <person name="Fujiyama A."/>
            <person name="Inagaki F."/>
            <person name="Takami H."/>
        </authorList>
    </citation>
    <scope>NUCLEOTIDE SEQUENCE</scope>
    <source>
        <strain evidence="2">Expedition CK06-06</strain>
    </source>
</reference>